<dbReference type="PANTHER" id="PTHR28582">
    <property type="entry name" value="TRNA-SPLICING ENDONUCLEASE SUBUNIT SEN15"/>
    <property type="match status" value="1"/>
</dbReference>
<dbReference type="InterPro" id="IPR036167">
    <property type="entry name" value="tRNA_intron_Endo_cat-like_sf"/>
</dbReference>
<dbReference type="Pfam" id="PF09631">
    <property type="entry name" value="Sen15"/>
    <property type="match status" value="1"/>
</dbReference>
<reference evidence="5" key="1">
    <citation type="submission" date="2025-08" db="UniProtKB">
        <authorList>
            <consortium name="Ensembl"/>
        </authorList>
    </citation>
    <scope>IDENTIFICATION</scope>
    <source>
        <strain evidence="5">Glennie</strain>
    </source>
</reference>
<keyword evidence="2" id="KW-0819">tRNA processing</keyword>
<feature type="region of interest" description="Disordered" evidence="3">
    <location>
        <begin position="1"/>
        <end position="98"/>
    </location>
</feature>
<proteinExistence type="inferred from homology"/>
<accession>A0A6I8P8A4</accession>
<protein>
    <submittedName>
        <fullName evidence="5">tRNA splicing endonuclease subunit 15</fullName>
    </submittedName>
</protein>
<dbReference type="SUPFAM" id="SSF53032">
    <property type="entry name" value="tRNA-intron endonuclease catalytic domain-like"/>
    <property type="match status" value="1"/>
</dbReference>
<dbReference type="RefSeq" id="XP_028936537.1">
    <property type="nucleotide sequence ID" value="XM_029080704.2"/>
</dbReference>
<dbReference type="PANTHER" id="PTHR28582:SF1">
    <property type="entry name" value="TRNA-SPLICING ENDONUCLEASE SUBUNIT SEN15"/>
    <property type="match status" value="1"/>
</dbReference>
<dbReference type="InterPro" id="IPR011856">
    <property type="entry name" value="tRNA_endonuc-like_dom_sf"/>
</dbReference>
<reference evidence="5" key="2">
    <citation type="submission" date="2025-09" db="UniProtKB">
        <authorList>
            <consortium name="Ensembl"/>
        </authorList>
    </citation>
    <scope>IDENTIFICATION</scope>
    <source>
        <strain evidence="5">Glennie</strain>
    </source>
</reference>
<evidence type="ECO:0000259" key="4">
    <source>
        <dbReference type="Pfam" id="PF09631"/>
    </source>
</evidence>
<dbReference type="GO" id="GO:0003676">
    <property type="term" value="F:nucleic acid binding"/>
    <property type="evidence" value="ECO:0007669"/>
    <property type="project" value="InterPro"/>
</dbReference>
<dbReference type="GO" id="GO:0005634">
    <property type="term" value="C:nucleus"/>
    <property type="evidence" value="ECO:0007669"/>
    <property type="project" value="UniProtKB-ARBA"/>
</dbReference>
<feature type="domain" description="tRNA-splicing endonuclease subunit Sen15" evidence="4">
    <location>
        <begin position="122"/>
        <end position="221"/>
    </location>
</feature>
<dbReference type="Ensembl" id="ENSOANT00000072160.1">
    <property type="protein sequence ID" value="ENSOANP00000050154.1"/>
    <property type="gene ID" value="ENSOANG00000037621.1"/>
</dbReference>
<dbReference type="Bgee" id="ENSOANG00000037621">
    <property type="expression patterns" value="Expressed in ovary and 8 other cell types or tissues"/>
</dbReference>
<dbReference type="InterPro" id="IPR018593">
    <property type="entry name" value="tRNA-endonuc_su_Sen15"/>
</dbReference>
<dbReference type="AlphaFoldDB" id="A0A6I8P8A4"/>
<dbReference type="Gene3D" id="3.40.1350.10">
    <property type="match status" value="1"/>
</dbReference>
<evidence type="ECO:0000313" key="6">
    <source>
        <dbReference type="Proteomes" id="UP000002279"/>
    </source>
</evidence>
<dbReference type="GeneID" id="114817264"/>
<dbReference type="CTD" id="116461"/>
<dbReference type="FunCoup" id="A0A6I8P8A4">
    <property type="interactions" value="1507"/>
</dbReference>
<dbReference type="Proteomes" id="UP000002279">
    <property type="component" value="Unplaced"/>
</dbReference>
<feature type="compositionally biased region" description="Gly residues" evidence="3">
    <location>
        <begin position="39"/>
        <end position="52"/>
    </location>
</feature>
<dbReference type="InParanoid" id="A0A6I8P8A4"/>
<name>A0A6I8P8A4_ORNAN</name>
<dbReference type="KEGG" id="oaa:114817264"/>
<sequence>MWRQRFPGAWGGASGLNPEAERESAALVPHPERGRRRTGGGLKLRGTGGMEGQPGCSSSSSSSSSGSSSGGGGGRSWPSQGLQPLGAAGGDGPTNWMTSHPQFVEMQELEVADSSQVYTAFLVYLDLLEGRNWHEVKCVGLAEVQLICLYGQEKEEESFQAVVPMSVHASLSHERIREIMTHACKLQQEPDSPMSITLAIVESDSTIVYYRLTDGFVIPEPPEDEGVAESKHWKKKKRKCVR</sequence>
<comment type="similarity">
    <text evidence="1">Belongs to the SEN15 family.</text>
</comment>
<gene>
    <name evidence="5" type="primary">TSEN15</name>
</gene>
<evidence type="ECO:0000256" key="1">
    <source>
        <dbReference type="ARBA" id="ARBA00006091"/>
    </source>
</evidence>
<evidence type="ECO:0000256" key="3">
    <source>
        <dbReference type="SAM" id="MobiDB-lite"/>
    </source>
</evidence>
<dbReference type="GeneTree" id="ENSGT00390000014781"/>
<evidence type="ECO:0000313" key="5">
    <source>
        <dbReference type="Ensembl" id="ENSOANP00000050154.1"/>
    </source>
</evidence>
<evidence type="ECO:0000256" key="2">
    <source>
        <dbReference type="ARBA" id="ARBA00022694"/>
    </source>
</evidence>
<dbReference type="OrthoDB" id="10002170at2759"/>
<dbReference type="GO" id="GO:0006388">
    <property type="term" value="P:tRNA splicing, via endonucleolytic cleavage and ligation"/>
    <property type="evidence" value="ECO:0007669"/>
    <property type="project" value="InterPro"/>
</dbReference>
<organism evidence="5 6">
    <name type="scientific">Ornithorhynchus anatinus</name>
    <name type="common">Duckbill platypus</name>
    <dbReference type="NCBI Taxonomy" id="9258"/>
    <lineage>
        <taxon>Eukaryota</taxon>
        <taxon>Metazoa</taxon>
        <taxon>Chordata</taxon>
        <taxon>Craniata</taxon>
        <taxon>Vertebrata</taxon>
        <taxon>Euteleostomi</taxon>
        <taxon>Mammalia</taxon>
        <taxon>Monotremata</taxon>
        <taxon>Ornithorhynchidae</taxon>
        <taxon>Ornithorhynchus</taxon>
    </lineage>
</organism>
<feature type="compositionally biased region" description="Low complexity" evidence="3">
    <location>
        <begin position="57"/>
        <end position="67"/>
    </location>
</feature>
<keyword evidence="6" id="KW-1185">Reference proteome</keyword>